<organism evidence="1 2">
    <name type="scientific">Trichinella pseudospiralis</name>
    <name type="common">Parasitic roundworm</name>
    <dbReference type="NCBI Taxonomy" id="6337"/>
    <lineage>
        <taxon>Eukaryota</taxon>
        <taxon>Metazoa</taxon>
        <taxon>Ecdysozoa</taxon>
        <taxon>Nematoda</taxon>
        <taxon>Enoplea</taxon>
        <taxon>Dorylaimia</taxon>
        <taxon>Trichinellida</taxon>
        <taxon>Trichinellidae</taxon>
        <taxon>Trichinella</taxon>
    </lineage>
</organism>
<keyword evidence="2" id="KW-1185">Reference proteome</keyword>
<dbReference type="Proteomes" id="UP000054805">
    <property type="component" value="Unassembled WGS sequence"/>
</dbReference>
<evidence type="ECO:0000313" key="2">
    <source>
        <dbReference type="Proteomes" id="UP000054805"/>
    </source>
</evidence>
<dbReference type="EMBL" id="JYDS01000154">
    <property type="protein sequence ID" value="KRZ23091.1"/>
    <property type="molecule type" value="Genomic_DNA"/>
</dbReference>
<reference evidence="1 2" key="1">
    <citation type="submission" date="2015-01" db="EMBL/GenBank/DDBJ databases">
        <title>Evolution of Trichinella species and genotypes.</title>
        <authorList>
            <person name="Korhonen P.K."/>
            <person name="Edoardo P."/>
            <person name="Giuseppe L.R."/>
            <person name="Gasser R.B."/>
        </authorList>
    </citation>
    <scope>NUCLEOTIDE SEQUENCE [LARGE SCALE GENOMIC DNA]</scope>
    <source>
        <strain evidence="1">ISS588</strain>
    </source>
</reference>
<gene>
    <name evidence="1" type="ORF">T4B_1951</name>
</gene>
<dbReference type="AlphaFoldDB" id="A0A0V1IJX0"/>
<comment type="caution">
    <text evidence="1">The sequence shown here is derived from an EMBL/GenBank/DDBJ whole genome shotgun (WGS) entry which is preliminary data.</text>
</comment>
<evidence type="ECO:0000313" key="1">
    <source>
        <dbReference type="EMBL" id="KRZ23091.1"/>
    </source>
</evidence>
<name>A0A0V1IJX0_TRIPS</name>
<proteinExistence type="predicted"/>
<sequence length="61" mass="7578">MYHISDYECAYKRIFCLEDLHTAVIFLLPLLMHRKKRNLQVIAFQILEFDFTFKYPDMRYK</sequence>
<protein>
    <submittedName>
        <fullName evidence="1">Uncharacterized protein</fullName>
    </submittedName>
</protein>
<accession>A0A0V1IJX0</accession>